<comment type="caution">
    <text evidence="1">The sequence shown here is derived from an EMBL/GenBank/DDBJ whole genome shotgun (WGS) entry which is preliminary data.</text>
</comment>
<dbReference type="OrthoDB" id="7592443at2"/>
<organism evidence="1 2">
    <name type="scientific">Mycobacterium heidelbergense</name>
    <dbReference type="NCBI Taxonomy" id="53376"/>
    <lineage>
        <taxon>Bacteria</taxon>
        <taxon>Bacillati</taxon>
        <taxon>Actinomycetota</taxon>
        <taxon>Actinomycetes</taxon>
        <taxon>Mycobacteriales</taxon>
        <taxon>Mycobacteriaceae</taxon>
        <taxon>Mycobacterium</taxon>
        <taxon>Mycobacterium simiae complex</taxon>
    </lineage>
</organism>
<dbReference type="InterPro" id="IPR015421">
    <property type="entry name" value="PyrdxlP-dep_Trfase_major"/>
</dbReference>
<keyword evidence="2" id="KW-1185">Reference proteome</keyword>
<proteinExistence type="predicted"/>
<dbReference type="EMBL" id="MVHR01000037">
    <property type="protein sequence ID" value="ORA70228.1"/>
    <property type="molecule type" value="Genomic_DNA"/>
</dbReference>
<dbReference type="Gene3D" id="3.90.1150.10">
    <property type="entry name" value="Aspartate Aminotransferase, domain 1"/>
    <property type="match status" value="1"/>
</dbReference>
<dbReference type="InterPro" id="IPR015424">
    <property type="entry name" value="PyrdxlP-dep_Trfase"/>
</dbReference>
<dbReference type="Gene3D" id="3.40.640.10">
    <property type="entry name" value="Type I PLP-dependent aspartate aminotransferase-like (Major domain)"/>
    <property type="match status" value="1"/>
</dbReference>
<dbReference type="InterPro" id="IPR000192">
    <property type="entry name" value="Aminotrans_V_dom"/>
</dbReference>
<protein>
    <submittedName>
        <fullName evidence="1">Cysteine desulfurase-like protein</fullName>
    </submittedName>
</protein>
<reference evidence="1 2" key="1">
    <citation type="submission" date="2017-02" db="EMBL/GenBank/DDBJ databases">
        <title>The new phylogeny of genus Mycobacterium.</title>
        <authorList>
            <person name="Tortoli E."/>
            <person name="Trovato A."/>
            <person name="Cirillo D.M."/>
        </authorList>
    </citation>
    <scope>NUCLEOTIDE SEQUENCE [LARGE SCALE GENOMIC DNA]</scope>
    <source>
        <strain evidence="1 2">DSM 44471</strain>
    </source>
</reference>
<sequence length="398" mass="41677">MAFDVARVRGLHPSLGDGWVHFDAPAGMLIPDSVATTVSTAFRRSGVSTVGAHPSARRSAAVLDAARAAVADLFNADPAGVVLGADRAILLSSLAEASSSRAGLGYEVVVSRLDDEANIAPWLRAAHRYGAKVKWAEVDIETGELPTWQWESLIGKSTRLVAVASASATLGTVTDLRAATKLVHDVGGLVVVDHSAAAPYRLLDVKDTDADVVAVNALAWGGPPIGAMVFRDPGLINTFGSISTDPNAAGPARLEVGAHQFGLLAGMVASVEYLASLDESAHGTRRERLSVSMQSATSYLNRVFDYLMVSLRSLPLVMVIGRPEARIPVVSFALHEVPAERVVQRLADNGILAISNDRSRALDVLGVNDVGGAVTVGLAHYSTTAEVDQLVRALASLG</sequence>
<name>A0A1X0DD11_MYCHE</name>
<dbReference type="PANTHER" id="PTHR43586">
    <property type="entry name" value="CYSTEINE DESULFURASE"/>
    <property type="match status" value="1"/>
</dbReference>
<dbReference type="SUPFAM" id="SSF53383">
    <property type="entry name" value="PLP-dependent transferases"/>
    <property type="match status" value="1"/>
</dbReference>
<dbReference type="Proteomes" id="UP000192566">
    <property type="component" value="Unassembled WGS sequence"/>
</dbReference>
<dbReference type="Pfam" id="PF00266">
    <property type="entry name" value="Aminotran_5"/>
    <property type="match status" value="1"/>
</dbReference>
<dbReference type="InterPro" id="IPR015422">
    <property type="entry name" value="PyrdxlP-dep_Trfase_small"/>
</dbReference>
<dbReference type="PANTHER" id="PTHR43586:SF21">
    <property type="entry name" value="PYRIDOXAL PHOSPHATE (PLP)-DEPENDENT ASPARTATE AMINOTRANSFERASE SUPERFAMILY"/>
    <property type="match status" value="1"/>
</dbReference>
<accession>A0A1X0DD11</accession>
<gene>
    <name evidence="1" type="ORF">BST25_19610</name>
</gene>
<dbReference type="RefSeq" id="WP_083076153.1">
    <property type="nucleotide sequence ID" value="NZ_AP022615.1"/>
</dbReference>
<dbReference type="AlphaFoldDB" id="A0A1X0DD11"/>
<dbReference type="STRING" id="53376.BST25_19610"/>
<evidence type="ECO:0000313" key="1">
    <source>
        <dbReference type="EMBL" id="ORA70228.1"/>
    </source>
</evidence>
<evidence type="ECO:0000313" key="2">
    <source>
        <dbReference type="Proteomes" id="UP000192566"/>
    </source>
</evidence>
<dbReference type="InterPro" id="IPR011340">
    <property type="entry name" value="Cys_dSase-rel"/>
</dbReference>
<dbReference type="NCBIfam" id="TIGR01976">
    <property type="entry name" value="am_tr_V_VC1184"/>
    <property type="match status" value="1"/>
</dbReference>